<dbReference type="Gene3D" id="2.115.10.20">
    <property type="entry name" value="Glycosyl hydrolase domain, family 43"/>
    <property type="match status" value="1"/>
</dbReference>
<evidence type="ECO:0000256" key="2">
    <source>
        <dbReference type="ARBA" id="ARBA00022801"/>
    </source>
</evidence>
<dbReference type="InterPro" id="IPR013320">
    <property type="entry name" value="ConA-like_dom_sf"/>
</dbReference>
<dbReference type="Proteomes" id="UP000676325">
    <property type="component" value="Unassembled WGS sequence"/>
</dbReference>
<organism evidence="9 10">
    <name type="scientific">Actinospica acidithermotolerans</name>
    <dbReference type="NCBI Taxonomy" id="2828514"/>
    <lineage>
        <taxon>Bacteria</taxon>
        <taxon>Bacillati</taxon>
        <taxon>Actinomycetota</taxon>
        <taxon>Actinomycetes</taxon>
        <taxon>Catenulisporales</taxon>
        <taxon>Actinospicaceae</taxon>
        <taxon>Actinospica</taxon>
    </lineage>
</organism>
<feature type="active site" description="Proton donor" evidence="4">
    <location>
        <position position="188"/>
    </location>
</feature>
<comment type="similarity">
    <text evidence="1 6">Belongs to the glycosyl hydrolase 43 family.</text>
</comment>
<dbReference type="EMBL" id="JAGSOH010000068">
    <property type="protein sequence ID" value="MBR7828856.1"/>
    <property type="molecule type" value="Genomic_DNA"/>
</dbReference>
<dbReference type="InterPro" id="IPR041542">
    <property type="entry name" value="GH43_C2"/>
</dbReference>
<dbReference type="Pfam" id="PF17851">
    <property type="entry name" value="GH43_C2"/>
    <property type="match status" value="1"/>
</dbReference>
<evidence type="ECO:0000256" key="6">
    <source>
        <dbReference type="RuleBase" id="RU361187"/>
    </source>
</evidence>
<reference evidence="9" key="1">
    <citation type="submission" date="2021-04" db="EMBL/GenBank/DDBJ databases">
        <title>Genome based classification of Actinospica acidithermotolerans sp. nov., an actinobacterium isolated from an Indonesian hot spring.</title>
        <authorList>
            <person name="Kusuma A.B."/>
            <person name="Putra K.E."/>
            <person name="Nafisah S."/>
            <person name="Loh J."/>
            <person name="Nouioui I."/>
            <person name="Goodfellow M."/>
        </authorList>
    </citation>
    <scope>NUCLEOTIDE SEQUENCE</scope>
    <source>
        <strain evidence="9">MGRD01-02</strain>
    </source>
</reference>
<keyword evidence="2 6" id="KW-0378">Hydrolase</keyword>
<dbReference type="InterPro" id="IPR051795">
    <property type="entry name" value="Glycosyl_Hydrlase_43"/>
</dbReference>
<gene>
    <name evidence="9" type="ORF">KDK95_21280</name>
</gene>
<evidence type="ECO:0000256" key="1">
    <source>
        <dbReference type="ARBA" id="ARBA00009865"/>
    </source>
</evidence>
<evidence type="ECO:0000256" key="7">
    <source>
        <dbReference type="SAM" id="MobiDB-lite"/>
    </source>
</evidence>
<evidence type="ECO:0000313" key="9">
    <source>
        <dbReference type="EMBL" id="MBR7828856.1"/>
    </source>
</evidence>
<dbReference type="PANTHER" id="PTHR42812:SF12">
    <property type="entry name" value="BETA-XYLOSIDASE-RELATED"/>
    <property type="match status" value="1"/>
</dbReference>
<evidence type="ECO:0000256" key="5">
    <source>
        <dbReference type="PIRSR" id="PIRSR606710-2"/>
    </source>
</evidence>
<dbReference type="Pfam" id="PF04616">
    <property type="entry name" value="Glyco_hydro_43"/>
    <property type="match status" value="1"/>
</dbReference>
<evidence type="ECO:0000259" key="8">
    <source>
        <dbReference type="Pfam" id="PF17851"/>
    </source>
</evidence>
<keyword evidence="10" id="KW-1185">Reference proteome</keyword>
<dbReference type="InterPro" id="IPR006710">
    <property type="entry name" value="Glyco_hydro_43"/>
</dbReference>
<feature type="active site" description="Proton acceptor" evidence="4">
    <location>
        <position position="15"/>
    </location>
</feature>
<dbReference type="RefSeq" id="WP_212519992.1">
    <property type="nucleotide sequence ID" value="NZ_JAGSOH010000068.1"/>
</dbReference>
<feature type="domain" description="Beta-xylosidase C-terminal Concanavalin A-like" evidence="8">
    <location>
        <begin position="337"/>
        <end position="536"/>
    </location>
</feature>
<name>A0A941EC76_9ACTN</name>
<accession>A0A941EC76</accession>
<comment type="caution">
    <text evidence="9">The sequence shown here is derived from an EMBL/GenBank/DDBJ whole genome shotgun (WGS) entry which is preliminary data.</text>
</comment>
<feature type="site" description="Important for catalytic activity, responsible for pKa modulation of the active site Glu and correct orientation of both the proton donor and substrate" evidence="5">
    <location>
        <position position="128"/>
    </location>
</feature>
<dbReference type="GO" id="GO:0004553">
    <property type="term" value="F:hydrolase activity, hydrolyzing O-glycosyl compounds"/>
    <property type="evidence" value="ECO:0007669"/>
    <property type="project" value="InterPro"/>
</dbReference>
<dbReference type="AlphaFoldDB" id="A0A941EC76"/>
<feature type="region of interest" description="Disordered" evidence="7">
    <location>
        <begin position="314"/>
        <end position="344"/>
    </location>
</feature>
<dbReference type="SUPFAM" id="SSF49899">
    <property type="entry name" value="Concanavalin A-like lectins/glucanases"/>
    <property type="match status" value="1"/>
</dbReference>
<evidence type="ECO:0000313" key="10">
    <source>
        <dbReference type="Proteomes" id="UP000676325"/>
    </source>
</evidence>
<protein>
    <submittedName>
        <fullName evidence="9">Family 43 glycosylhydrolase</fullName>
    </submittedName>
</protein>
<proteinExistence type="inferred from homology"/>
<evidence type="ECO:0000256" key="3">
    <source>
        <dbReference type="ARBA" id="ARBA00023295"/>
    </source>
</evidence>
<dbReference type="InterPro" id="IPR023296">
    <property type="entry name" value="Glyco_hydro_beta-prop_sf"/>
</dbReference>
<sequence>MSTLTNPVIRGFAPDPSMIRAGAWYYVATSSFEWFPTIPIHRSRDLVNWEFAGHVQHAVPGGSLSGVPDSGGIWAPALSWDGRRFFIVYAVVRSLQMSYFNLETYICTADDPAGEWSEPRRVAGHGFDPSLFHHEGRLWLLNLQNDHRPGGNRFDGIVLTELDHDTFRPIGETRMVFQRDMEHERFVEGPKLLHHDGWFYLLLAEGGTGYEHGVLVARSRRITGPYEADHRPLLTSRDDPSQPLQKAGHGELVRAPDGQWFLSHLASRPVQTARGPRCTLGRETAIQPVAWAADGWPRLKHGGWHPAVHVEVPDPPGDRDGAADPPPVHAADEELPGWPWSTLREPVDKTWSDTSARPGWIRLRGRHGPESLWGQSLLAQRITEHRSRVEVTVDAAPTTYTQAAGLVLWYNTEAYFTLDLTWTEPATERQNGQQWRNQGRTVLTLTTRDRHGTRIEATRQIPAGEPVTIGADIDGADARFWMRRNGSECPIGPVLDFSELSDEAGTRLRFTGAFAAIHAVDLVDGAFTADFTDFRLTASHASDD</sequence>
<dbReference type="SUPFAM" id="SSF75005">
    <property type="entry name" value="Arabinanase/levansucrase/invertase"/>
    <property type="match status" value="1"/>
</dbReference>
<dbReference type="Gene3D" id="2.60.120.200">
    <property type="match status" value="1"/>
</dbReference>
<dbReference type="PANTHER" id="PTHR42812">
    <property type="entry name" value="BETA-XYLOSIDASE"/>
    <property type="match status" value="1"/>
</dbReference>
<dbReference type="GO" id="GO:0005975">
    <property type="term" value="P:carbohydrate metabolic process"/>
    <property type="evidence" value="ECO:0007669"/>
    <property type="project" value="InterPro"/>
</dbReference>
<evidence type="ECO:0000256" key="4">
    <source>
        <dbReference type="PIRSR" id="PIRSR606710-1"/>
    </source>
</evidence>
<keyword evidence="3 6" id="KW-0326">Glycosidase</keyword>